<keyword evidence="13" id="KW-0175">Coiled coil</keyword>
<protein>
    <recommendedName>
        <fullName evidence="3">Protein transport protein Sec61 subunit gamma</fullName>
    </recommendedName>
</protein>
<keyword evidence="5 15" id="KW-0812">Transmembrane</keyword>
<evidence type="ECO:0000256" key="3">
    <source>
        <dbReference type="ARBA" id="ARBA00018528"/>
    </source>
</evidence>
<dbReference type="InterPro" id="IPR002347">
    <property type="entry name" value="SDR_fam"/>
</dbReference>
<dbReference type="GO" id="GO:0008320">
    <property type="term" value="F:protein transmembrane transporter activity"/>
    <property type="evidence" value="ECO:0007669"/>
    <property type="project" value="InterPro"/>
</dbReference>
<dbReference type="InterPro" id="IPR040362">
    <property type="entry name" value="RELCH"/>
</dbReference>
<evidence type="ECO:0000256" key="6">
    <source>
        <dbReference type="ARBA" id="ARBA00022824"/>
    </source>
</evidence>
<dbReference type="PANTHER" id="PTHR32059:SF0">
    <property type="entry name" value="RAB11-BINDING PROTEIN RELCH"/>
    <property type="match status" value="1"/>
</dbReference>
<feature type="compositionally biased region" description="Polar residues" evidence="14">
    <location>
        <begin position="42"/>
        <end position="63"/>
    </location>
</feature>
<feature type="coiled-coil region" evidence="13">
    <location>
        <begin position="305"/>
        <end position="339"/>
    </location>
</feature>
<comment type="similarity">
    <text evidence="2">Belongs to the SecE/SEC61-gamma family.</text>
</comment>
<keyword evidence="6" id="KW-0256">Endoplasmic reticulum</keyword>
<keyword evidence="8 15" id="KW-1133">Transmembrane helix</keyword>
<keyword evidence="10 15" id="KW-0472">Membrane</keyword>
<evidence type="ECO:0000256" key="13">
    <source>
        <dbReference type="SAM" id="Coils"/>
    </source>
</evidence>
<organism evidence="16 17">
    <name type="scientific">Acipenser ruthenus</name>
    <name type="common">Sterlet sturgeon</name>
    <dbReference type="NCBI Taxonomy" id="7906"/>
    <lineage>
        <taxon>Eukaryota</taxon>
        <taxon>Metazoa</taxon>
        <taxon>Chordata</taxon>
        <taxon>Craniata</taxon>
        <taxon>Vertebrata</taxon>
        <taxon>Euteleostomi</taxon>
        <taxon>Actinopterygii</taxon>
        <taxon>Chondrostei</taxon>
        <taxon>Acipenseriformes</taxon>
        <taxon>Acipenseridae</taxon>
        <taxon>Acipenser</taxon>
    </lineage>
</organism>
<feature type="compositionally biased region" description="Basic and acidic residues" evidence="14">
    <location>
        <begin position="19"/>
        <end position="28"/>
    </location>
</feature>
<comment type="caution">
    <text evidence="16">The sequence shown here is derived from an EMBL/GenBank/DDBJ whole genome shotgun (WGS) entry which is preliminary data.</text>
</comment>
<evidence type="ECO:0000256" key="2">
    <source>
        <dbReference type="ARBA" id="ARBA00008274"/>
    </source>
</evidence>
<dbReference type="PRINTS" id="PR00081">
    <property type="entry name" value="GDHRDH"/>
</dbReference>
<dbReference type="GO" id="GO:0005802">
    <property type="term" value="C:trans-Golgi network"/>
    <property type="evidence" value="ECO:0007669"/>
    <property type="project" value="InterPro"/>
</dbReference>
<dbReference type="Pfam" id="PF00584">
    <property type="entry name" value="SecE"/>
    <property type="match status" value="1"/>
</dbReference>
<dbReference type="GO" id="GO:0055037">
    <property type="term" value="C:recycling endosome"/>
    <property type="evidence" value="ECO:0007669"/>
    <property type="project" value="TreeGrafter"/>
</dbReference>
<keyword evidence="17" id="KW-1185">Reference proteome</keyword>
<dbReference type="Gene3D" id="3.40.50.720">
    <property type="entry name" value="NAD(P)-binding Rossmann-like Domain"/>
    <property type="match status" value="2"/>
</dbReference>
<dbReference type="SUPFAM" id="SSF48371">
    <property type="entry name" value="ARM repeat"/>
    <property type="match status" value="1"/>
</dbReference>
<dbReference type="Pfam" id="PF00106">
    <property type="entry name" value="adh_short"/>
    <property type="match status" value="2"/>
</dbReference>
<evidence type="ECO:0000256" key="5">
    <source>
        <dbReference type="ARBA" id="ARBA00022692"/>
    </source>
</evidence>
<dbReference type="HAMAP" id="MF_00422">
    <property type="entry name" value="SecE"/>
    <property type="match status" value="1"/>
</dbReference>
<dbReference type="InterPro" id="IPR006594">
    <property type="entry name" value="LisH"/>
</dbReference>
<feature type="region of interest" description="Disordered" evidence="14">
    <location>
        <begin position="347"/>
        <end position="372"/>
    </location>
</feature>
<evidence type="ECO:0000256" key="8">
    <source>
        <dbReference type="ARBA" id="ARBA00022989"/>
    </source>
</evidence>
<dbReference type="EMBL" id="SCEB01000196">
    <property type="protein sequence ID" value="RXN00355.1"/>
    <property type="molecule type" value="Genomic_DNA"/>
</dbReference>
<evidence type="ECO:0000256" key="9">
    <source>
        <dbReference type="ARBA" id="ARBA00023010"/>
    </source>
</evidence>
<proteinExistence type="inferred from homology"/>
<comment type="subcellular location">
    <subcellularLocation>
        <location evidence="1">Endoplasmic reticulum membrane</location>
        <topology evidence="1">Single-pass membrane protein</topology>
    </subcellularLocation>
</comment>
<evidence type="ECO:0000313" key="16">
    <source>
        <dbReference type="EMBL" id="RXN00355.1"/>
    </source>
</evidence>
<keyword evidence="7" id="KW-0653">Protein transport</keyword>
<dbReference type="Gene3D" id="1.25.10.10">
    <property type="entry name" value="Leucine-rich Repeat Variant"/>
    <property type="match status" value="1"/>
</dbReference>
<feature type="compositionally biased region" description="Basic and acidic residues" evidence="14">
    <location>
        <begin position="166"/>
        <end position="190"/>
    </location>
</feature>
<dbReference type="GO" id="GO:0006605">
    <property type="term" value="P:protein targeting"/>
    <property type="evidence" value="ECO:0007669"/>
    <property type="project" value="InterPro"/>
</dbReference>
<evidence type="ECO:0000256" key="15">
    <source>
        <dbReference type="SAM" id="Phobius"/>
    </source>
</evidence>
<dbReference type="InterPro" id="IPR016024">
    <property type="entry name" value="ARM-type_fold"/>
</dbReference>
<feature type="transmembrane region" description="Helical" evidence="15">
    <location>
        <begin position="1512"/>
        <end position="1537"/>
    </location>
</feature>
<feature type="compositionally biased region" description="Polar residues" evidence="14">
    <location>
        <begin position="1"/>
        <end position="12"/>
    </location>
</feature>
<evidence type="ECO:0000256" key="11">
    <source>
        <dbReference type="ARBA" id="ARBA00046516"/>
    </source>
</evidence>
<keyword evidence="9" id="KW-0811">Translocation</keyword>
<keyword evidence="4" id="KW-0813">Transport</keyword>
<dbReference type="GO" id="GO:0006886">
    <property type="term" value="P:intracellular protein transport"/>
    <property type="evidence" value="ECO:0007669"/>
    <property type="project" value="InterPro"/>
</dbReference>
<dbReference type="SUPFAM" id="SSF103456">
    <property type="entry name" value="Preprotein translocase SecE subunit"/>
    <property type="match status" value="1"/>
</dbReference>
<dbReference type="FunFam" id="1.20.5.820:FF:000001">
    <property type="entry name" value="Transport protein Sec61 subunit gamma"/>
    <property type="match status" value="1"/>
</dbReference>
<evidence type="ECO:0000256" key="7">
    <source>
        <dbReference type="ARBA" id="ARBA00022927"/>
    </source>
</evidence>
<evidence type="ECO:0000313" key="17">
    <source>
        <dbReference type="Proteomes" id="UP000289886"/>
    </source>
</evidence>
<dbReference type="InterPro" id="IPR023391">
    <property type="entry name" value="Prot_translocase_SecE_dom_sf"/>
</dbReference>
<feature type="region of interest" description="Disordered" evidence="14">
    <location>
        <begin position="1"/>
        <end position="64"/>
    </location>
</feature>
<evidence type="ECO:0000256" key="4">
    <source>
        <dbReference type="ARBA" id="ARBA00022448"/>
    </source>
</evidence>
<dbReference type="InterPro" id="IPR011989">
    <property type="entry name" value="ARM-like"/>
</dbReference>
<name>A0A662YUN9_ACIRT</name>
<dbReference type="PROSITE" id="PS01067">
    <property type="entry name" value="SECE_SEC61G"/>
    <property type="match status" value="1"/>
</dbReference>
<evidence type="ECO:0000256" key="10">
    <source>
        <dbReference type="ARBA" id="ARBA00023136"/>
    </source>
</evidence>
<dbReference type="PANTHER" id="PTHR32059">
    <property type="entry name" value="RAB11-BINDING PROTEIN RELCH"/>
    <property type="match status" value="1"/>
</dbReference>
<gene>
    <name evidence="16" type="ORF">EOD39_9661</name>
</gene>
<dbReference type="InterPro" id="IPR008158">
    <property type="entry name" value="Translocase_Sec61-g"/>
</dbReference>
<comment type="function">
    <text evidence="12">Component of SEC61 channel-forming translocon complex that mediates transport of signal peptide-containing precursor polypeptides across the endoplasmic reticulum (ER). Forms a ribosome receptor and a gated pore in the ER membrane, both functions required for cotranslational translocation of nascent polypeptides. The SEC61 channel is also involved in ER membrane insertion of transmembrane proteins: it mediates membrane insertion of the first few transmembrane segments of proteins, while insertion of subsequent transmembrane regions of multi-pass membrane proteins is mediated by the multi-pass translocon (MPT) complex.</text>
</comment>
<dbReference type="PRINTS" id="PR00080">
    <property type="entry name" value="SDRFAMILY"/>
</dbReference>
<evidence type="ECO:0000256" key="14">
    <source>
        <dbReference type="SAM" id="MobiDB-lite"/>
    </source>
</evidence>
<dbReference type="GO" id="GO:0005789">
    <property type="term" value="C:endoplasmic reticulum membrane"/>
    <property type="evidence" value="ECO:0007669"/>
    <property type="project" value="UniProtKB-SubCell"/>
</dbReference>
<dbReference type="Proteomes" id="UP000289886">
    <property type="component" value="Unassembled WGS sequence"/>
</dbReference>
<dbReference type="SMART" id="SM00667">
    <property type="entry name" value="LisH"/>
    <property type="match status" value="1"/>
</dbReference>
<dbReference type="GO" id="GO:0032367">
    <property type="term" value="P:intracellular cholesterol transport"/>
    <property type="evidence" value="ECO:0007669"/>
    <property type="project" value="InterPro"/>
</dbReference>
<feature type="region of interest" description="Disordered" evidence="14">
    <location>
        <begin position="166"/>
        <end position="191"/>
    </location>
</feature>
<dbReference type="InterPro" id="IPR036291">
    <property type="entry name" value="NAD(P)-bd_dom_sf"/>
</dbReference>
<dbReference type="NCBIfam" id="TIGR00327">
    <property type="entry name" value="secE_euk_arch"/>
    <property type="match status" value="1"/>
</dbReference>
<dbReference type="InterPro" id="IPR001901">
    <property type="entry name" value="Translocase_SecE/Sec61-g"/>
</dbReference>
<evidence type="ECO:0000256" key="12">
    <source>
        <dbReference type="ARBA" id="ARBA00054768"/>
    </source>
</evidence>
<evidence type="ECO:0000256" key="1">
    <source>
        <dbReference type="ARBA" id="ARBA00004389"/>
    </source>
</evidence>
<dbReference type="Gene3D" id="1.20.5.820">
    <property type="entry name" value="Preprotein translocase SecE subunit"/>
    <property type="match status" value="1"/>
</dbReference>
<reference evidence="16 17" key="1">
    <citation type="submission" date="2019-01" db="EMBL/GenBank/DDBJ databases">
        <title>Draft Genome and Complete Hox-Cluster Characterization of the Sterlet Sturgeon (Acipenser ruthenus).</title>
        <authorList>
            <person name="Wei Q."/>
        </authorList>
    </citation>
    <scope>NUCLEOTIDE SEQUENCE [LARGE SCALE GENOMIC DNA]</scope>
    <source>
        <strain evidence="16">WHYD16114868_AA</strain>
        <tissue evidence="16">Blood</tissue>
    </source>
</reference>
<comment type="subunit">
    <text evidence="11">The SEC61 channel-forming translocon complex consists of channel-forming core components SEC61A1, SEC61B and SEC61G and different auxiliary components such as SEC62 and SEC63. The SEC61 channel associates with the multi-pass translocon (MPT) complex.</text>
</comment>
<accession>A0A662YUN9</accession>
<dbReference type="SUPFAM" id="SSF51735">
    <property type="entry name" value="NAD(P)-binding Rossmann-fold domains"/>
    <property type="match status" value="2"/>
</dbReference>
<sequence length="1542" mass="170970">MATGSSVNPFNLSDSEEEAERRPDRADNQRGSNDGPAGQLSGPLSPQADSEPTGLLSSNRTSPSVEGVSVAAAAGGGGAEVRVPLDVIAAQLLRDQYVLTALEFHTELLEAGRELPRLRDYFSNPGNFERQSGTPPACKDQGFGQSGQLNRAGSISTLDSLDFARYSDDGNRETDERVAESEVPSQERKNYKSIPEIQEAIRPLEKRALNFLVNEYLLKNNYKLSAITFSDENDDQDYELWDDVGLNIPKPPDLLQLYRSCGSHQTASREAVDAAVGVKLGELEVLATTKEALHTAEQTQQSIVVKDLEYQINLLNSEKHLLAEQIKKLQGEIDALKVKNLTAPSFVSESGKPASDQVPHPDPIDNGQYLDIAGPDAVSRTAQRDHIPNSIGINANTHSDLPTAETLSAHYTKLKNQASRSKASVQFDQPNRAEPLVTAPYRTEPLVTAPYRAEPLVTAPYRTEPLVTAPYRAEPLVTAPYRTKPLVTAPYRTEPLVTAPCHRLLTKTATRTTLNGCRHHRKVSRIADSEESVTLMLGRCLPHIVPNVLLAKREELIPLILCTACLHPEPKERDQLLHILFNLIKRPDDEQRQMILTGCVAFARHVGATRVEAELLPQCWEQKEIRSSLVLSMLQQMLTEDKADMVREAVVRSLGIIMGYIDDPDKYTQGFELMLMALGDPSERVISAIHQVFVPAFAAWTTELGSLQSQLIPTLLSRIEKLLRSLIPALFAVVIQNAPFTNIAKLHGEVLPIEVTRFPRPASPLQDVATIIGSREQLAVLLQLYDYQLEHEGTTGWESLLWVVNQLLPQLIEIVGRINVASTTCVHEFSRFFWRLCRTFGKIFTNTKVKPQFQEILRLSEENIDATVGNGILTKATVPIYATGVLTCYNQEEDRKLLIGFLEDVMTTLSLSHAPLDSLKASFVELGANPAYHELLLTVLWYGVVHTSALVRCTAARMFELLVKGVNETLVAQRVVPALITLSSDPEINVCIKNWSSDARLDGKTAIVTGANTGIGKETARDLARRGARVILACRDMEKAKDAANDIINDTGSNTVIPCKLDLADTKSICEFAEHIYNMEKTVSILINNAGIAMCPYSTTTDGFEMQFGVNHLGHFFLTFLLLDLLKQSTPARIINLSSSTHSMGKIQFDDLTSEKSYHPVKAYVQSKLANVLFTRELARRLEGTGVTVYAVDPGVVYTRAIRHMKSFIQMFVKAFQFLIRTPAEGAYTTLYCAVTPELAKESGGYYCNCTPANCSRAASDDESARKLWKVSCHLLGIRNFFCRPWSSDARLDGKTVIITGANTGIGKETALDLARRGARIIMACRDMEKAEGAQKEIIAESGNENIIVKKLDLSDTKTIREFAEQINKEESQVNILINNAGIMMCPYSKTKDGFEMQFGVNHLGHFLLVYLLIDLIKKSSPARIVNVASVAHSWGTMNFEDINSEKSYDSVKAYGQSKLANILFTRELAQRLEVTMDQVMQFVEPSRQFVKDSIRLVKRCTKPDRKEFQKIAMATAIGFAIMGFIGFFVKLIHIPINNIIV</sequence>
<dbReference type="PROSITE" id="PS50896">
    <property type="entry name" value="LISH"/>
    <property type="match status" value="1"/>
</dbReference>